<comment type="caution">
    <text evidence="1">The sequence shown here is derived from an EMBL/GenBank/DDBJ whole genome shotgun (WGS) entry which is preliminary data.</text>
</comment>
<evidence type="ECO:0000313" key="1">
    <source>
        <dbReference type="EMBL" id="OJD14570.1"/>
    </source>
</evidence>
<protein>
    <submittedName>
        <fullName evidence="1">Uncharacterized protein</fullName>
    </submittedName>
</protein>
<name>A0A1J9PF15_9EURO</name>
<dbReference type="EMBL" id="LGRN01000211">
    <property type="protein sequence ID" value="OJD14570.1"/>
    <property type="molecule type" value="Genomic_DNA"/>
</dbReference>
<reference evidence="1 2" key="1">
    <citation type="submission" date="2015-07" db="EMBL/GenBank/DDBJ databases">
        <title>Emmonsia species relationships and genome sequence.</title>
        <authorList>
            <consortium name="The Broad Institute Genomics Platform"/>
            <person name="Cuomo C.A."/>
            <person name="Munoz J.F."/>
            <person name="Imamovic A."/>
            <person name="Priest M.E."/>
            <person name="Young S."/>
            <person name="Clay O.K."/>
            <person name="McEwen J.G."/>
        </authorList>
    </citation>
    <scope>NUCLEOTIDE SEQUENCE [LARGE SCALE GENOMIC DNA]</scope>
    <source>
        <strain evidence="1 2">UAMH 9510</strain>
    </source>
</reference>
<evidence type="ECO:0000313" key="2">
    <source>
        <dbReference type="Proteomes" id="UP000182235"/>
    </source>
</evidence>
<organism evidence="1 2">
    <name type="scientific">Emergomyces pasteurianus Ep9510</name>
    <dbReference type="NCBI Taxonomy" id="1447872"/>
    <lineage>
        <taxon>Eukaryota</taxon>
        <taxon>Fungi</taxon>
        <taxon>Dikarya</taxon>
        <taxon>Ascomycota</taxon>
        <taxon>Pezizomycotina</taxon>
        <taxon>Eurotiomycetes</taxon>
        <taxon>Eurotiomycetidae</taxon>
        <taxon>Onygenales</taxon>
        <taxon>Ajellomycetaceae</taxon>
        <taxon>Emergomyces</taxon>
    </lineage>
</organism>
<gene>
    <name evidence="1" type="ORF">AJ78_05088</name>
</gene>
<dbReference type="Proteomes" id="UP000182235">
    <property type="component" value="Unassembled WGS sequence"/>
</dbReference>
<sequence>MDMMALNDLRDMNDTCHIGRIRSTVASRRVVHSSGFARHTTVLTIHAIQINNSRLLDMVKLFPLSDWPPQGLIKLSAQNVLIVRQLFNCRLFVPPKSFNNFRCTAVCPISATAQNSFSGVFPLSFSLLAIALW</sequence>
<proteinExistence type="predicted"/>
<dbReference type="VEuPathDB" id="FungiDB:AJ78_05088"/>
<accession>A0A1J9PF15</accession>
<keyword evidence="2" id="KW-1185">Reference proteome</keyword>
<dbReference type="AlphaFoldDB" id="A0A1J9PF15"/>